<keyword evidence="11 12" id="KW-0106">Calcium</keyword>
<feature type="region of interest" description="Disordered" evidence="14">
    <location>
        <begin position="1374"/>
        <end position="1431"/>
    </location>
</feature>
<dbReference type="Gene3D" id="1.20.120.350">
    <property type="entry name" value="Voltage-gated potassium channels. Chain C"/>
    <property type="match status" value="2"/>
</dbReference>
<dbReference type="GO" id="GO:0034702">
    <property type="term" value="C:monoatomic ion channel complex"/>
    <property type="evidence" value="ECO:0007669"/>
    <property type="project" value="UniProtKB-KW"/>
</dbReference>
<comment type="caution">
    <text evidence="17">The sequence shown here is derived from an EMBL/GenBank/DDBJ whole genome shotgun (WGS) entry which is preliminary data.</text>
</comment>
<evidence type="ECO:0000256" key="12">
    <source>
        <dbReference type="RuleBase" id="RU003808"/>
    </source>
</evidence>
<feature type="transmembrane region" description="Helical" evidence="15">
    <location>
        <begin position="1010"/>
        <end position="1027"/>
    </location>
</feature>
<evidence type="ECO:0000256" key="8">
    <source>
        <dbReference type="ARBA" id="ARBA00023136"/>
    </source>
</evidence>
<feature type="region of interest" description="Disordered" evidence="14">
    <location>
        <begin position="1198"/>
        <end position="1227"/>
    </location>
</feature>
<feature type="compositionally biased region" description="Basic residues" evidence="14">
    <location>
        <begin position="1335"/>
        <end position="1345"/>
    </location>
</feature>
<feature type="compositionally biased region" description="Basic and acidic residues" evidence="14">
    <location>
        <begin position="419"/>
        <end position="428"/>
    </location>
</feature>
<keyword evidence="5 12" id="KW-0851">Voltage-gated channel</keyword>
<dbReference type="FunFam" id="1.10.287.70:FF:000206">
    <property type="entry name" value="Voltage-dependent T-type calcium channel subunit alpha"/>
    <property type="match status" value="1"/>
</dbReference>
<feature type="transmembrane region" description="Helical" evidence="15">
    <location>
        <begin position="852"/>
        <end position="875"/>
    </location>
</feature>
<dbReference type="Gene3D" id="1.10.287.70">
    <property type="match status" value="3"/>
</dbReference>
<evidence type="ECO:0000313" key="18">
    <source>
        <dbReference type="Proteomes" id="UP001620645"/>
    </source>
</evidence>
<dbReference type="Pfam" id="PF00520">
    <property type="entry name" value="Ion_trans"/>
    <property type="match status" value="3"/>
</dbReference>
<keyword evidence="7" id="KW-0406">Ion transport</keyword>
<dbReference type="PANTHER" id="PTHR10037">
    <property type="entry name" value="VOLTAGE-GATED CATION CHANNEL CALCIUM AND SODIUM"/>
    <property type="match status" value="1"/>
</dbReference>
<feature type="compositionally biased region" description="Basic and acidic residues" evidence="14">
    <location>
        <begin position="283"/>
        <end position="376"/>
    </location>
</feature>
<feature type="compositionally biased region" description="Basic and acidic residues" evidence="14">
    <location>
        <begin position="383"/>
        <end position="407"/>
    </location>
</feature>
<keyword evidence="6 15" id="KW-1133">Transmembrane helix</keyword>
<feature type="coiled-coil region" evidence="13">
    <location>
        <begin position="546"/>
        <end position="573"/>
    </location>
</feature>
<keyword evidence="4" id="KW-0677">Repeat</keyword>
<evidence type="ECO:0000256" key="11">
    <source>
        <dbReference type="PIRSR" id="PIRSR602077-1"/>
    </source>
</evidence>
<reference evidence="17 18" key="1">
    <citation type="submission" date="2024-10" db="EMBL/GenBank/DDBJ databases">
        <authorList>
            <person name="Kim D."/>
        </authorList>
    </citation>
    <scope>NUCLEOTIDE SEQUENCE [LARGE SCALE GENOMIC DNA]</scope>
    <source>
        <strain evidence="17">Taebaek</strain>
    </source>
</reference>
<feature type="transmembrane region" description="Helical" evidence="15">
    <location>
        <begin position="980"/>
        <end position="998"/>
    </location>
</feature>
<organism evidence="17 18">
    <name type="scientific">Heterodera schachtii</name>
    <name type="common">Sugarbeet cyst nematode worm</name>
    <name type="synonym">Tylenchus schachtii</name>
    <dbReference type="NCBI Taxonomy" id="97005"/>
    <lineage>
        <taxon>Eukaryota</taxon>
        <taxon>Metazoa</taxon>
        <taxon>Ecdysozoa</taxon>
        <taxon>Nematoda</taxon>
        <taxon>Chromadorea</taxon>
        <taxon>Rhabditida</taxon>
        <taxon>Tylenchina</taxon>
        <taxon>Tylenchomorpha</taxon>
        <taxon>Tylenchoidea</taxon>
        <taxon>Heteroderidae</taxon>
        <taxon>Heteroderinae</taxon>
        <taxon>Heterodera</taxon>
    </lineage>
</organism>
<keyword evidence="18" id="KW-1185">Reference proteome</keyword>
<keyword evidence="13" id="KW-0175">Coiled coil</keyword>
<feature type="domain" description="Ion transport" evidence="16">
    <location>
        <begin position="944"/>
        <end position="1199"/>
    </location>
</feature>
<gene>
    <name evidence="17" type="ORF">niasHS_002294</name>
</gene>
<dbReference type="InterPro" id="IPR043203">
    <property type="entry name" value="VGCC_Ca_Na"/>
</dbReference>
<evidence type="ECO:0000256" key="6">
    <source>
        <dbReference type="ARBA" id="ARBA00022989"/>
    </source>
</evidence>
<feature type="domain" description="Ion transport" evidence="16">
    <location>
        <begin position="612"/>
        <end position="884"/>
    </location>
</feature>
<protein>
    <recommendedName>
        <fullName evidence="16">Ion transport domain-containing protein</fullName>
    </recommendedName>
</protein>
<name>A0ABD2KJU5_HETSC</name>
<keyword evidence="3 15" id="KW-0812">Transmembrane</keyword>
<feature type="transmembrane region" description="Helical" evidence="15">
    <location>
        <begin position="613"/>
        <end position="632"/>
    </location>
</feature>
<keyword evidence="12" id="KW-0109">Calcium transport</keyword>
<feature type="region of interest" description="Disordered" evidence="14">
    <location>
        <begin position="1335"/>
        <end position="1362"/>
    </location>
</feature>
<feature type="transmembrane region" description="Helical" evidence="15">
    <location>
        <begin position="20"/>
        <end position="42"/>
    </location>
</feature>
<evidence type="ECO:0000256" key="5">
    <source>
        <dbReference type="ARBA" id="ARBA00022882"/>
    </source>
</evidence>
<evidence type="ECO:0000256" key="13">
    <source>
        <dbReference type="SAM" id="Coils"/>
    </source>
</evidence>
<evidence type="ECO:0000256" key="7">
    <source>
        <dbReference type="ARBA" id="ARBA00023065"/>
    </source>
</evidence>
<evidence type="ECO:0000256" key="15">
    <source>
        <dbReference type="SAM" id="Phobius"/>
    </source>
</evidence>
<evidence type="ECO:0000256" key="4">
    <source>
        <dbReference type="ARBA" id="ARBA00022737"/>
    </source>
</evidence>
<dbReference type="InterPro" id="IPR027359">
    <property type="entry name" value="Volt_channel_dom_sf"/>
</dbReference>
<feature type="compositionally biased region" description="Basic and acidic residues" evidence="14">
    <location>
        <begin position="1415"/>
        <end position="1431"/>
    </location>
</feature>
<sequence length="1431" mass="164962">MPALRYQLVVMLRTMDNVTVFFGLLILFIFIFSILGMNLFGCKFCKIEENWRGESVKRCERKNFDSLFSGDRCTQNEVNAERLLQTKNVPSECQCERANFDSFLSAFLTVFQILTCEDWNMVLFNGMAQTTPWAALYFVTLMTFGNYVLFNLLVAILVEGFQESKEEEKRQLEEEAQRRAEEEERERKTELEVLIAETTSPEFLDKRKECSCGQNNLQAVREQLMVRGEQTKRMPEEEEEGRRIKPSEERRDREKWTEEEGEEENRMTMKGERRKRMGEKEEEETKRIKPLEDRWKSERTEEEEGKRMEPSEERRDRGKKTEDERRMKPSEERRVEEEDERGMKPPEEKRDRGKGTEEEEERRMKPLEERKDRERNEEEEEKKDEGIKHTKNSERIRTILKKSEESSKQPCSSISFHPHSADGKDKNSRRSAPPQCSAAEAFLSSQVRPFHLSRCTSLHANRRVPYCSSSSAAVRPFPRGHFRPSPLPSMSIFQSPVSLLPTASMECSLVRPRLMSWSHFGCVHSSLFDPQCPVHGHHALLEAYAREKFMKANEELQQTLEEEKRRAEKRKNIWWRRLVRKSFLHSRAEFSLFLLPRGNSLRERCLRLTGRKWFDYAILFCIGLNCVTLAMERPSIPPGGAERLFLTATGYAFTLIFTMEMLLKVLANGCFFGSFAYFKDGWNVLDGILVVISLTNVVIEAFVSGDSPKIFGVIRVLRLLRALRPLRVINRAPGVKLVVMTLISSLKPIGNIVLICCTFFIIFGILGVQLFKGMMFHCVGPDLSNVSTRADCLAVPRNRWVNQRYNFDNLGQALMSLFVLSSKDGWVSIMYQGIDAVAVDFQPIENYNEWRMIYFISFLLLVGFFVLNMFVGVVVDNFHKCKETLEAEMREKARQKQLQRRQKRQHFAEEAEREARKRGKPADSLPYWHRYGPFRLFTHGVITSKYFDLAIAAVIGVNVVSMAMEFYMMPDGLKYLLRTLNYLFTAVFTLEAAMKLYALGLKRFLAERWNQLDMFIVLLSIAGILFEEFEALELPINPTIIRVMRVLRIARVLKLLKMAKGIRSLLDTVGEALPQVGNLGSLFFLLFFIFAALGVELFGRLECSEDHPCDGLGEHAHFKNFGMAFLTLFRIATGDNWNGIMKDALRDDCDPSDHCERNCCVDPILAPCFFVVFVLISQFVLVNVVVAVLMKHLEESNKRDEATDAKAAEEEKAARVARETDAETEELLEEEAEIEAEEAEEEADEQQLGEELLAHIERDLFEVEQRLAESGRRSASERGSVQIFDVSAEFIVQPLPRVPFSSVRPILRRRSSPPRRFGEGTIAAPFFVARHSLHSGGSRKYRRSPKQQPTEEEEEDEDTLGEVDAELEFGWTEAKSGRGGELQRGISSDRVIYEVEEHPAEEMAEDEAANGGEKGTTEAETRKREEAEKRK</sequence>
<dbReference type="EMBL" id="JBICCN010000015">
    <property type="protein sequence ID" value="KAL3103108.1"/>
    <property type="molecule type" value="Genomic_DNA"/>
</dbReference>
<keyword evidence="10" id="KW-0407">Ion channel</keyword>
<feature type="region of interest" description="Disordered" evidence="14">
    <location>
        <begin position="167"/>
        <end position="188"/>
    </location>
</feature>
<feature type="compositionally biased region" description="Basic and acidic residues" evidence="14">
    <location>
        <begin position="1391"/>
        <end position="1401"/>
    </location>
</feature>
<dbReference type="FunFam" id="1.10.287.70:FF:000120">
    <property type="entry name" value="Voltage-dependent T-type calcium channel subunit alpha"/>
    <property type="match status" value="1"/>
</dbReference>
<dbReference type="FunFam" id="1.20.120.350:FF:000008">
    <property type="entry name" value="Voltage-dependent T-type calcium channel subunit alpha"/>
    <property type="match status" value="1"/>
</dbReference>
<feature type="compositionally biased region" description="Acidic residues" evidence="14">
    <location>
        <begin position="1350"/>
        <end position="1362"/>
    </location>
</feature>
<evidence type="ECO:0000259" key="16">
    <source>
        <dbReference type="Pfam" id="PF00520"/>
    </source>
</evidence>
<dbReference type="PRINTS" id="PR00167">
    <property type="entry name" value="CACHANNEL"/>
</dbReference>
<feature type="compositionally biased region" description="Basic and acidic residues" evidence="14">
    <location>
        <begin position="1198"/>
        <end position="1221"/>
    </location>
</feature>
<dbReference type="SUPFAM" id="SSF81324">
    <property type="entry name" value="Voltage-gated potassium channels"/>
    <property type="match status" value="3"/>
</dbReference>
<feature type="binding site" evidence="11">
    <location>
        <position position="824"/>
    </location>
    <ligand>
        <name>Ca(2+)</name>
        <dbReference type="ChEBI" id="CHEBI:29108"/>
    </ligand>
</feature>
<evidence type="ECO:0000256" key="14">
    <source>
        <dbReference type="SAM" id="MobiDB-lite"/>
    </source>
</evidence>
<dbReference type="GO" id="GO:0005262">
    <property type="term" value="F:calcium channel activity"/>
    <property type="evidence" value="ECO:0007669"/>
    <property type="project" value="UniProtKB-KW"/>
</dbReference>
<feature type="transmembrane region" description="Helical" evidence="15">
    <location>
        <begin position="946"/>
        <end position="968"/>
    </location>
</feature>
<feature type="compositionally biased region" description="Basic and acidic residues" evidence="14">
    <location>
        <begin position="229"/>
        <end position="271"/>
    </location>
</feature>
<feature type="transmembrane region" description="Helical" evidence="15">
    <location>
        <begin position="1076"/>
        <end position="1095"/>
    </location>
</feature>
<keyword evidence="11" id="KW-0479">Metal-binding</keyword>
<comment type="subcellular location">
    <subcellularLocation>
        <location evidence="1 12">Membrane</location>
        <topology evidence="1 12">Multi-pass membrane protein</topology>
    </subcellularLocation>
</comment>
<feature type="transmembrane region" description="Helical" evidence="15">
    <location>
        <begin position="134"/>
        <end position="158"/>
    </location>
</feature>
<feature type="binding site" evidence="11">
    <location>
        <position position="117"/>
    </location>
    <ligand>
        <name>Ca(2+)</name>
        <dbReference type="ChEBI" id="CHEBI:29108"/>
    </ligand>
</feature>
<feature type="transmembrane region" description="Helical" evidence="15">
    <location>
        <begin position="644"/>
        <end position="667"/>
    </location>
</feature>
<feature type="transmembrane region" description="Helical" evidence="15">
    <location>
        <begin position="1164"/>
        <end position="1189"/>
    </location>
</feature>
<dbReference type="InterPro" id="IPR005821">
    <property type="entry name" value="Ion_trans_dom"/>
</dbReference>
<keyword evidence="9" id="KW-0325">Glycoprotein</keyword>
<evidence type="ECO:0000256" key="1">
    <source>
        <dbReference type="ARBA" id="ARBA00004141"/>
    </source>
</evidence>
<keyword evidence="2" id="KW-0813">Transport</keyword>
<feature type="region of interest" description="Disordered" evidence="14">
    <location>
        <begin position="226"/>
        <end position="436"/>
    </location>
</feature>
<dbReference type="FunFam" id="1.20.120.350:FF:000009">
    <property type="entry name" value="Voltage-dependent T-type calcium channel subunit alpha"/>
    <property type="match status" value="1"/>
</dbReference>
<evidence type="ECO:0000256" key="10">
    <source>
        <dbReference type="ARBA" id="ARBA00023303"/>
    </source>
</evidence>
<keyword evidence="8 15" id="KW-0472">Membrane</keyword>
<comment type="similarity">
    <text evidence="12">Belongs to the calcium channel alpha-1 subunit (TC 1.A.1.11) family.</text>
</comment>
<dbReference type="Proteomes" id="UP001620645">
    <property type="component" value="Unassembled WGS sequence"/>
</dbReference>
<feature type="domain" description="Ion transport" evidence="16">
    <location>
        <begin position="3"/>
        <end position="168"/>
    </location>
</feature>
<evidence type="ECO:0000256" key="2">
    <source>
        <dbReference type="ARBA" id="ARBA00022448"/>
    </source>
</evidence>
<feature type="transmembrane region" description="Helical" evidence="15">
    <location>
        <begin position="752"/>
        <end position="771"/>
    </location>
</feature>
<feature type="transmembrane region" description="Helical" evidence="15">
    <location>
        <begin position="687"/>
        <end position="707"/>
    </location>
</feature>
<dbReference type="PANTHER" id="PTHR10037:SF230">
    <property type="entry name" value="CA[2+]-CHANNEL PROTEIN ALPHA[[1]] SUBUNIT T, ISOFORM F"/>
    <property type="match status" value="1"/>
</dbReference>
<proteinExistence type="inferred from homology"/>
<evidence type="ECO:0000256" key="3">
    <source>
        <dbReference type="ARBA" id="ARBA00022692"/>
    </source>
</evidence>
<evidence type="ECO:0000256" key="9">
    <source>
        <dbReference type="ARBA" id="ARBA00023180"/>
    </source>
</evidence>
<keyword evidence="12" id="KW-0107">Calcium channel</keyword>
<evidence type="ECO:0000313" key="17">
    <source>
        <dbReference type="EMBL" id="KAL3103108.1"/>
    </source>
</evidence>
<accession>A0ABD2KJU5</accession>
<dbReference type="InterPro" id="IPR002077">
    <property type="entry name" value="VDCCAlpha1"/>
</dbReference>